<gene>
    <name evidence="2" type="ORF">PtA15_17A416</name>
</gene>
<evidence type="ECO:0000313" key="3">
    <source>
        <dbReference type="Proteomes" id="UP001164743"/>
    </source>
</evidence>
<accession>A0ABY7D839</accession>
<dbReference type="EMBL" id="CP110437">
    <property type="protein sequence ID" value="WAQ92934.1"/>
    <property type="molecule type" value="Genomic_DNA"/>
</dbReference>
<keyword evidence="3" id="KW-1185">Reference proteome</keyword>
<dbReference type="GeneID" id="77805426"/>
<dbReference type="RefSeq" id="XP_053028489.1">
    <property type="nucleotide sequence ID" value="XM_053164531.1"/>
</dbReference>
<reference evidence="2" key="1">
    <citation type="submission" date="2022-10" db="EMBL/GenBank/DDBJ databases">
        <title>Puccinia triticina Genome sequencing and assembly.</title>
        <authorList>
            <person name="Li C."/>
        </authorList>
    </citation>
    <scope>NUCLEOTIDE SEQUENCE</scope>
    <source>
        <strain evidence="2">Pt15</strain>
    </source>
</reference>
<name>A0ABY7D839_9BASI</name>
<organism evidence="2 3">
    <name type="scientific">Puccinia triticina</name>
    <dbReference type="NCBI Taxonomy" id="208348"/>
    <lineage>
        <taxon>Eukaryota</taxon>
        <taxon>Fungi</taxon>
        <taxon>Dikarya</taxon>
        <taxon>Basidiomycota</taxon>
        <taxon>Pucciniomycotina</taxon>
        <taxon>Pucciniomycetes</taxon>
        <taxon>Pucciniales</taxon>
        <taxon>Pucciniaceae</taxon>
        <taxon>Puccinia</taxon>
    </lineage>
</organism>
<proteinExistence type="predicted"/>
<dbReference type="Proteomes" id="UP001164743">
    <property type="component" value="Chromosome 17A"/>
</dbReference>
<feature type="region of interest" description="Disordered" evidence="1">
    <location>
        <begin position="1"/>
        <end position="24"/>
    </location>
</feature>
<sequence length="537" mass="59922">MSDTETEPDHETQPVGIQGNVSPGIDFRLNGVEPSKLDDHLLPKEDDHSVSTQAHTVKSAVETLSQAILESDLENDDTLNLGLARAAQTISNFLKLAKLTVATEEDYDRLPGWMREDLIECLDMILSERFLNALFLLRQNISHLAIKREHVASSQMVTLSDVVIAAIVDYFECLEETAKYLRVVNTLLENRAIGLKHLLGMKKDEKYIKESGIEEHFPKYTTLAVLQTYSAVSGLPTELLSKEENDEICTQVEKVIQVEIDGSFEGSTRLEVIDMTLSLPQSASDRLIQSLQIRFNLMLESLLLEIEVSADPTCCHEEKLLHQQRALSKLKFLTKCVEIQSLKEYLVKGAIFNLVNTLLTPLGCDHTVALATTKLILCISKSAKESWPLNQQQLQTVSNALIEVMADGHGTSVERKRWQRGEGVVASLVTADFVKGYCARFDYQVNYPLAIYGALREELADELWIHSGARSQTKSHLTNSGSNRSFHYGPSAPETHPGILVAEAMQILFKRFSDAQSELVASLKVIYPCCYVALIES</sequence>
<evidence type="ECO:0000256" key="1">
    <source>
        <dbReference type="SAM" id="MobiDB-lite"/>
    </source>
</evidence>
<protein>
    <submittedName>
        <fullName evidence="2">Uncharacterized protein</fullName>
    </submittedName>
</protein>
<evidence type="ECO:0000313" key="2">
    <source>
        <dbReference type="EMBL" id="WAQ92934.1"/>
    </source>
</evidence>